<reference evidence="1" key="1">
    <citation type="submission" date="2021-01" db="EMBL/GenBank/DDBJ databases">
        <authorList>
            <person name="Sun Q."/>
        </authorList>
    </citation>
    <scope>NUCLEOTIDE SEQUENCE</scope>
    <source>
        <strain evidence="1">YIM B02566</strain>
    </source>
</reference>
<dbReference type="Proteomes" id="UP000616151">
    <property type="component" value="Unassembled WGS sequence"/>
</dbReference>
<name>A0ACC5QXS7_9HYPH</name>
<comment type="caution">
    <text evidence="1">The sequence shown here is derived from an EMBL/GenBank/DDBJ whole genome shotgun (WGS) entry which is preliminary data.</text>
</comment>
<sequence>MAVFRFLSVVALLAGLTTPVLAGKQIEFVLPSGNIGCIYTPKGGTDVYQPVDGGPELSCDRVEPKYARIILGPNGRGKIYKQVGDASCCSAEPVLAYGKTWKAGPFTCQASSKGLKCERGKNGFVMSRSRLEVY</sequence>
<gene>
    <name evidence="1" type="ORF">JHL16_02320</name>
</gene>
<evidence type="ECO:0000313" key="1">
    <source>
        <dbReference type="EMBL" id="MBK1865173.1"/>
    </source>
</evidence>
<keyword evidence="2" id="KW-1185">Reference proteome</keyword>
<proteinExistence type="predicted"/>
<protein>
    <submittedName>
        <fullName evidence="1">Uncharacterized protein</fullName>
    </submittedName>
</protein>
<organism evidence="1 2">
    <name type="scientific">Taklimakanibacter albus</name>
    <dbReference type="NCBI Taxonomy" id="2800327"/>
    <lineage>
        <taxon>Bacteria</taxon>
        <taxon>Pseudomonadati</taxon>
        <taxon>Pseudomonadota</taxon>
        <taxon>Alphaproteobacteria</taxon>
        <taxon>Hyphomicrobiales</taxon>
        <taxon>Aestuariivirgaceae</taxon>
        <taxon>Taklimakanibacter</taxon>
    </lineage>
</organism>
<accession>A0ACC5QXS7</accession>
<dbReference type="EMBL" id="JAENHL010000004">
    <property type="protein sequence ID" value="MBK1865173.1"/>
    <property type="molecule type" value="Genomic_DNA"/>
</dbReference>
<evidence type="ECO:0000313" key="2">
    <source>
        <dbReference type="Proteomes" id="UP000616151"/>
    </source>
</evidence>